<dbReference type="EMBL" id="QNSA01000008">
    <property type="protein sequence ID" value="RBP71952.1"/>
    <property type="molecule type" value="Genomic_DNA"/>
</dbReference>
<protein>
    <submittedName>
        <fullName evidence="2">Uncharacterized protein</fullName>
    </submittedName>
</protein>
<evidence type="ECO:0000313" key="1">
    <source>
        <dbReference type="EMBL" id="RBP71952.1"/>
    </source>
</evidence>
<accession>A0A368UY44</accession>
<organism evidence="2 3">
    <name type="scientific">Marinobacter nauticus</name>
    <name type="common">Marinobacter hydrocarbonoclasticus</name>
    <name type="synonym">Marinobacter aquaeolei</name>
    <dbReference type="NCBI Taxonomy" id="2743"/>
    <lineage>
        <taxon>Bacteria</taxon>
        <taxon>Pseudomonadati</taxon>
        <taxon>Pseudomonadota</taxon>
        <taxon>Gammaproteobacteria</taxon>
        <taxon>Pseudomonadales</taxon>
        <taxon>Marinobacteraceae</taxon>
        <taxon>Marinobacter</taxon>
    </lineage>
</organism>
<dbReference type="Proteomes" id="UP000253065">
    <property type="component" value="Unassembled WGS sequence"/>
</dbReference>
<gene>
    <name evidence="2" type="ORF">DET51_108197</name>
    <name evidence="1" type="ORF">DET64_108198</name>
</gene>
<keyword evidence="4" id="KW-1185">Reference proteome</keyword>
<dbReference type="RefSeq" id="WP_011785117.1">
    <property type="nucleotide sequence ID" value="NZ_JAHVHN010000002.1"/>
</dbReference>
<evidence type="ECO:0000313" key="2">
    <source>
        <dbReference type="EMBL" id="RCW32970.1"/>
    </source>
</evidence>
<evidence type="ECO:0000313" key="3">
    <source>
        <dbReference type="Proteomes" id="UP000252795"/>
    </source>
</evidence>
<comment type="caution">
    <text evidence="2">The sequence shown here is derived from an EMBL/GenBank/DDBJ whole genome shotgun (WGS) entry which is preliminary data.</text>
</comment>
<proteinExistence type="predicted"/>
<dbReference type="EMBL" id="QPJB01000008">
    <property type="protein sequence ID" value="RCW32970.1"/>
    <property type="molecule type" value="Genomic_DNA"/>
</dbReference>
<dbReference type="AlphaFoldDB" id="A0A368UY44"/>
<sequence>MELVTLELQKLGKKTGLQNELIDAEIVQEALTVARSLPIAHSYLWLGDLEPLFRKVEAESGQQSVELLARYLLLVFLDDSEWRPLCKVPDSIIKEMRQERERIHEEVTSSEHGHYYPFADAFYKDFSLLRGKSMPVYTGIVDTHGALWRHPLKFGAFSQRIRFVGHLLRMPIGNKYYFQHHTHTSLLRRFNQEGWLKTYKLVADLLRVNLDHKGFCGASWFYDPQLDKVSPRLAYLANDPLKYGAERFHLGTDNSGSALAKSKTRNELFDKGEYVPQSYMLVWHRKPMIRWRDSAFSGQER</sequence>
<name>A0A368UY44_MARNT</name>
<evidence type="ECO:0000313" key="4">
    <source>
        <dbReference type="Proteomes" id="UP000253065"/>
    </source>
</evidence>
<dbReference type="Proteomes" id="UP000252795">
    <property type="component" value="Unassembled WGS sequence"/>
</dbReference>
<reference evidence="2 3" key="1">
    <citation type="submission" date="2018-07" db="EMBL/GenBank/DDBJ databases">
        <title>Freshwater and sediment microbial communities from various areas in North America, analyzing microbe dynamics in response to fracking.</title>
        <authorList>
            <person name="Lamendella R."/>
        </authorList>
    </citation>
    <scope>NUCLEOTIDE SEQUENCE [LARGE SCALE GENOMIC DNA]</scope>
    <source>
        <strain evidence="2 3">114E</strain>
        <strain evidence="1 4">114E_o</strain>
    </source>
</reference>